<protein>
    <recommendedName>
        <fullName evidence="3">DUF2922 domain-containing protein</fullName>
    </recommendedName>
</protein>
<dbReference type="AlphaFoldDB" id="A0A1G7XRJ2"/>
<dbReference type="InterPro" id="IPR021321">
    <property type="entry name" value="DUF2922"/>
</dbReference>
<evidence type="ECO:0000313" key="1">
    <source>
        <dbReference type="EMBL" id="SDG86802.1"/>
    </source>
</evidence>
<dbReference type="Proteomes" id="UP000198956">
    <property type="component" value="Unassembled WGS sequence"/>
</dbReference>
<evidence type="ECO:0000313" key="2">
    <source>
        <dbReference type="Proteomes" id="UP000198956"/>
    </source>
</evidence>
<gene>
    <name evidence="1" type="ORF">SAMN04489735_1004148</name>
</gene>
<evidence type="ECO:0008006" key="3">
    <source>
        <dbReference type="Google" id="ProtNLM"/>
    </source>
</evidence>
<dbReference type="Pfam" id="PF11148">
    <property type="entry name" value="DUF2922"/>
    <property type="match status" value="1"/>
</dbReference>
<reference evidence="1 2" key="1">
    <citation type="submission" date="2016-10" db="EMBL/GenBank/DDBJ databases">
        <authorList>
            <person name="de Groot N.N."/>
        </authorList>
    </citation>
    <scope>NUCLEOTIDE SEQUENCE [LARGE SCALE GENOMIC DNA]</scope>
    <source>
        <strain evidence="1 2">L 420-91</strain>
    </source>
</reference>
<proteinExistence type="predicted"/>
<sequence>MKTLELTFTMSGGGTMRIIIPNPKLPVDSVEVARVMDLIVDKQMFVTKAGHVVGKKAARLLDQTVSSIVV</sequence>
<dbReference type="EMBL" id="FNDE01000004">
    <property type="protein sequence ID" value="SDG86802.1"/>
    <property type="molecule type" value="Genomic_DNA"/>
</dbReference>
<accession>A0A1G7XRJ2</accession>
<organism evidence="1 2">
    <name type="scientific">Aneurinibacillus thermoaerophilus</name>
    <dbReference type="NCBI Taxonomy" id="143495"/>
    <lineage>
        <taxon>Bacteria</taxon>
        <taxon>Bacillati</taxon>
        <taxon>Bacillota</taxon>
        <taxon>Bacilli</taxon>
        <taxon>Bacillales</taxon>
        <taxon>Paenibacillaceae</taxon>
        <taxon>Aneurinibacillus group</taxon>
        <taxon>Aneurinibacillus</taxon>
    </lineage>
</organism>
<dbReference type="RefSeq" id="WP_057899439.1">
    <property type="nucleotide sequence ID" value="NZ_FNDE01000004.1"/>
</dbReference>
<name>A0A1G7XRJ2_ANETH</name>